<keyword evidence="3" id="KW-1185">Reference proteome</keyword>
<sequence>MPKVTLRIAGTASVRIRIPLGSTVRRTVPPSGSVSTVRVTGRLPARPVPAGAAPVFAAGSAGLGAACSAEPAGAGRVSRGAGSLPVAGAEGMGGTVPQVR</sequence>
<evidence type="ECO:0000313" key="3">
    <source>
        <dbReference type="Proteomes" id="UP000601223"/>
    </source>
</evidence>
<organism evidence="2 3">
    <name type="scientific">Catellatospora bangladeshensis</name>
    <dbReference type="NCBI Taxonomy" id="310355"/>
    <lineage>
        <taxon>Bacteria</taxon>
        <taxon>Bacillati</taxon>
        <taxon>Actinomycetota</taxon>
        <taxon>Actinomycetes</taxon>
        <taxon>Micromonosporales</taxon>
        <taxon>Micromonosporaceae</taxon>
        <taxon>Catellatospora</taxon>
    </lineage>
</organism>
<protein>
    <submittedName>
        <fullName evidence="2">Uncharacterized protein</fullName>
    </submittedName>
</protein>
<feature type="compositionally biased region" description="Low complexity" evidence="1">
    <location>
        <begin position="72"/>
        <end position="83"/>
    </location>
</feature>
<dbReference type="EMBL" id="BONF01000052">
    <property type="protein sequence ID" value="GIF85786.1"/>
    <property type="molecule type" value="Genomic_DNA"/>
</dbReference>
<feature type="region of interest" description="Disordered" evidence="1">
    <location>
        <begin position="72"/>
        <end position="100"/>
    </location>
</feature>
<dbReference type="Proteomes" id="UP000601223">
    <property type="component" value="Unassembled WGS sequence"/>
</dbReference>
<accession>A0A8J3JRS0</accession>
<evidence type="ECO:0000313" key="2">
    <source>
        <dbReference type="EMBL" id="GIF85786.1"/>
    </source>
</evidence>
<gene>
    <name evidence="2" type="ORF">Cba03nite_71350</name>
</gene>
<name>A0A8J3JRS0_9ACTN</name>
<comment type="caution">
    <text evidence="2">The sequence shown here is derived from an EMBL/GenBank/DDBJ whole genome shotgun (WGS) entry which is preliminary data.</text>
</comment>
<proteinExistence type="predicted"/>
<evidence type="ECO:0000256" key="1">
    <source>
        <dbReference type="SAM" id="MobiDB-lite"/>
    </source>
</evidence>
<dbReference type="AlphaFoldDB" id="A0A8J3JRS0"/>
<reference evidence="2 3" key="1">
    <citation type="submission" date="2021-01" db="EMBL/GenBank/DDBJ databases">
        <title>Whole genome shotgun sequence of Catellatospora bangladeshensis NBRC 107357.</title>
        <authorList>
            <person name="Komaki H."/>
            <person name="Tamura T."/>
        </authorList>
    </citation>
    <scope>NUCLEOTIDE SEQUENCE [LARGE SCALE GENOMIC DNA]</scope>
    <source>
        <strain evidence="2 3">NBRC 107357</strain>
    </source>
</reference>